<dbReference type="SMART" id="SM00213">
    <property type="entry name" value="UBQ"/>
    <property type="match status" value="1"/>
</dbReference>
<evidence type="ECO:0000256" key="2">
    <source>
        <dbReference type="ARBA" id="ARBA00022490"/>
    </source>
</evidence>
<evidence type="ECO:0000313" key="4">
    <source>
        <dbReference type="EMBL" id="KAG5666551.1"/>
    </source>
</evidence>
<dbReference type="EMBL" id="JADBJN010000004">
    <property type="protein sequence ID" value="KAG5666551.1"/>
    <property type="molecule type" value="Genomic_DNA"/>
</dbReference>
<dbReference type="Gene3D" id="3.10.20.90">
    <property type="entry name" value="Phosphatidylinositol 3-kinase Catalytic Subunit, Chain A, domain 1"/>
    <property type="match status" value="1"/>
</dbReference>
<dbReference type="GO" id="GO:0051087">
    <property type="term" value="F:protein-folding chaperone binding"/>
    <property type="evidence" value="ECO:0007669"/>
    <property type="project" value="TreeGrafter"/>
</dbReference>
<dbReference type="InterPro" id="IPR000626">
    <property type="entry name" value="Ubiquitin-like_dom"/>
</dbReference>
<dbReference type="Pfam" id="PF00240">
    <property type="entry name" value="ubiquitin"/>
    <property type="match status" value="1"/>
</dbReference>
<feature type="domain" description="Ubiquitin-like" evidence="3">
    <location>
        <begin position="1"/>
        <end position="69"/>
    </location>
</feature>
<reference evidence="4" key="1">
    <citation type="submission" date="2021-03" db="EMBL/GenBank/DDBJ databases">
        <title>Chromosome level genome of the anhydrobiotic midge Polypedilum vanderplanki.</title>
        <authorList>
            <person name="Yoshida Y."/>
            <person name="Kikawada T."/>
            <person name="Gusev O."/>
        </authorList>
    </citation>
    <scope>NUCLEOTIDE SEQUENCE</scope>
    <source>
        <strain evidence="4">NIAS01</strain>
        <tissue evidence="4">Whole body or cell culture</tissue>
    </source>
</reference>
<dbReference type="GO" id="GO:0071816">
    <property type="term" value="P:tail-anchored membrane protein insertion into ER membrane"/>
    <property type="evidence" value="ECO:0007669"/>
    <property type="project" value="TreeGrafter"/>
</dbReference>
<dbReference type="Proteomes" id="UP001107558">
    <property type="component" value="Chromosome 4"/>
</dbReference>
<dbReference type="OrthoDB" id="417450at2759"/>
<evidence type="ECO:0000259" key="3">
    <source>
        <dbReference type="PROSITE" id="PS50053"/>
    </source>
</evidence>
<keyword evidence="2" id="KW-0963">Cytoplasm</keyword>
<dbReference type="PRINTS" id="PR00348">
    <property type="entry name" value="UBIQUITIN"/>
</dbReference>
<protein>
    <recommendedName>
        <fullName evidence="3">Ubiquitin-like domain-containing protein</fullName>
    </recommendedName>
</protein>
<evidence type="ECO:0000313" key="5">
    <source>
        <dbReference type="Proteomes" id="UP001107558"/>
    </source>
</evidence>
<dbReference type="InterPro" id="IPR019956">
    <property type="entry name" value="Ubiquitin_dom"/>
</dbReference>
<gene>
    <name evidence="4" type="ORF">PVAND_014569</name>
</gene>
<keyword evidence="5" id="KW-1185">Reference proteome</keyword>
<evidence type="ECO:0000256" key="1">
    <source>
        <dbReference type="ARBA" id="ARBA00004514"/>
    </source>
</evidence>
<proteinExistence type="predicted"/>
<dbReference type="PANTHER" id="PTHR46555:SF1">
    <property type="entry name" value="UBIQUITIN-LIKE PROTEIN 4A"/>
    <property type="match status" value="1"/>
</dbReference>
<dbReference type="AlphaFoldDB" id="A0A9J6BA54"/>
<dbReference type="SUPFAM" id="SSF54236">
    <property type="entry name" value="Ubiquitin-like"/>
    <property type="match status" value="1"/>
</dbReference>
<comment type="caution">
    <text evidence="4">The sequence shown here is derived from an EMBL/GenBank/DDBJ whole genome shotgun (WGS) entry which is preliminary data.</text>
</comment>
<dbReference type="GO" id="GO:0006620">
    <property type="term" value="P:post-translational protein targeting to endoplasmic reticulum membrane"/>
    <property type="evidence" value="ECO:0007669"/>
    <property type="project" value="InterPro"/>
</dbReference>
<name>A0A9J6BA54_POLVA</name>
<organism evidence="4 5">
    <name type="scientific">Polypedilum vanderplanki</name>
    <name type="common">Sleeping chironomid midge</name>
    <dbReference type="NCBI Taxonomy" id="319348"/>
    <lineage>
        <taxon>Eukaryota</taxon>
        <taxon>Metazoa</taxon>
        <taxon>Ecdysozoa</taxon>
        <taxon>Arthropoda</taxon>
        <taxon>Hexapoda</taxon>
        <taxon>Insecta</taxon>
        <taxon>Pterygota</taxon>
        <taxon>Neoptera</taxon>
        <taxon>Endopterygota</taxon>
        <taxon>Diptera</taxon>
        <taxon>Nematocera</taxon>
        <taxon>Chironomoidea</taxon>
        <taxon>Chironomidae</taxon>
        <taxon>Chironominae</taxon>
        <taxon>Polypedilum</taxon>
        <taxon>Polypedilum</taxon>
    </lineage>
</organism>
<dbReference type="InterPro" id="IPR047154">
    <property type="entry name" value="UBL4A-like"/>
</dbReference>
<sequence>MLIKIKEINGSEFTIDIDPSQSVAVLKSKIEEEKKIPTMEIKLLFSGKVLQDEKTIEDYKISETSKMMLTRVKVDLKVLLQKALMKYYDSEKATSIASAVVANMKKRVQEYSLDDIEKLAEAWNQNR</sequence>
<dbReference type="GO" id="GO:0071818">
    <property type="term" value="C:BAT3 complex"/>
    <property type="evidence" value="ECO:0007669"/>
    <property type="project" value="TreeGrafter"/>
</dbReference>
<dbReference type="PANTHER" id="PTHR46555">
    <property type="entry name" value="UBIQUITIN-LIKE PROTEIN 4A"/>
    <property type="match status" value="1"/>
</dbReference>
<dbReference type="CDD" id="cd17039">
    <property type="entry name" value="Ubl_ubiquitin_like"/>
    <property type="match status" value="1"/>
</dbReference>
<comment type="subcellular location">
    <subcellularLocation>
        <location evidence="1">Cytoplasm</location>
        <location evidence="1">Cytosol</location>
    </subcellularLocation>
</comment>
<dbReference type="PROSITE" id="PS50053">
    <property type="entry name" value="UBIQUITIN_2"/>
    <property type="match status" value="1"/>
</dbReference>
<accession>A0A9J6BA54</accession>
<dbReference type="InterPro" id="IPR029071">
    <property type="entry name" value="Ubiquitin-like_domsf"/>
</dbReference>